<evidence type="ECO:0000256" key="1">
    <source>
        <dbReference type="ARBA" id="ARBA00009353"/>
    </source>
</evidence>
<comment type="caution">
    <text evidence="4">The sequence shown here is derived from an EMBL/GenBank/DDBJ whole genome shotgun (WGS) entry which is preliminary data.</text>
</comment>
<dbReference type="InterPro" id="IPR013549">
    <property type="entry name" value="DUF1731"/>
</dbReference>
<dbReference type="Gene3D" id="3.40.50.720">
    <property type="entry name" value="NAD(P)-binding Rossmann-like Domain"/>
    <property type="match status" value="1"/>
</dbReference>
<name>A0A4R6K6E1_9ACTN</name>
<accession>A0A4R6K6E1</accession>
<proteinExistence type="inferred from homology"/>
<dbReference type="Pfam" id="PF08338">
    <property type="entry name" value="DUF1731"/>
    <property type="match status" value="1"/>
</dbReference>
<dbReference type="AlphaFoldDB" id="A0A4R6K6E1"/>
<gene>
    <name evidence="4" type="ORF">EV643_118139</name>
</gene>
<dbReference type="PANTHER" id="PTHR11092:SF0">
    <property type="entry name" value="EPIMERASE FAMILY PROTEIN SDR39U1"/>
    <property type="match status" value="1"/>
</dbReference>
<feature type="domain" description="NAD-dependent epimerase/dehydratase" evidence="2">
    <location>
        <begin position="7"/>
        <end position="119"/>
    </location>
</feature>
<sequence length="297" mass="31770">MKYVLGGSSGFLGRALARDLIADGHEVIRLVRREPEQPGEIRWDPATGTLDLAALGDPDVLVNLAGANVGRPWTPTYRNKIRESRVSTTATLAEAAAQLERPPVFITQSGVGGYGKDCGDRVLTEDSDLGDGFLADVVRLWEGAADPARHAGCRVATLRTGVVLDRSAPAFQLLSLPFRLGVGGRLGPGTQYFPVVSLTDWLRVVRYVAEHDTVAGPVNVALPTPITNRDFTKALAAALHRPALVPIPSFVLKTVLGEFAWELIGSNRALPQKLQSDGFTFTHPTAPEALAAALSRP</sequence>
<reference evidence="4 5" key="1">
    <citation type="submission" date="2019-03" db="EMBL/GenBank/DDBJ databases">
        <title>Genomic Encyclopedia of Type Strains, Phase III (KMG-III): the genomes of soil and plant-associated and newly described type strains.</title>
        <authorList>
            <person name="Whitman W."/>
        </authorList>
    </citation>
    <scope>NUCLEOTIDE SEQUENCE [LARGE SCALE GENOMIC DNA]</scope>
    <source>
        <strain evidence="4 5">VKM Ac-2527</strain>
    </source>
</reference>
<dbReference type="NCBIfam" id="TIGR01777">
    <property type="entry name" value="yfcH"/>
    <property type="match status" value="1"/>
</dbReference>
<evidence type="ECO:0000259" key="2">
    <source>
        <dbReference type="Pfam" id="PF01370"/>
    </source>
</evidence>
<protein>
    <recommendedName>
        <fullName evidence="6">TIGR01777 family protein</fullName>
    </recommendedName>
</protein>
<comment type="similarity">
    <text evidence="1">Belongs to the NAD(P)-dependent epimerase/dehydratase family. SDR39U1 subfamily.</text>
</comment>
<keyword evidence="5" id="KW-1185">Reference proteome</keyword>
<dbReference type="InterPro" id="IPR036291">
    <property type="entry name" value="NAD(P)-bd_dom_sf"/>
</dbReference>
<dbReference type="Pfam" id="PF01370">
    <property type="entry name" value="Epimerase"/>
    <property type="match status" value="1"/>
</dbReference>
<dbReference type="InterPro" id="IPR001509">
    <property type="entry name" value="Epimerase_deHydtase"/>
</dbReference>
<dbReference type="InterPro" id="IPR010099">
    <property type="entry name" value="SDR39U1"/>
</dbReference>
<feature type="domain" description="DUF1731" evidence="3">
    <location>
        <begin position="247"/>
        <end position="292"/>
    </location>
</feature>
<evidence type="ECO:0000313" key="5">
    <source>
        <dbReference type="Proteomes" id="UP000295388"/>
    </source>
</evidence>
<evidence type="ECO:0000259" key="3">
    <source>
        <dbReference type="Pfam" id="PF08338"/>
    </source>
</evidence>
<dbReference type="EMBL" id="SNWQ01000018">
    <property type="protein sequence ID" value="TDO43396.1"/>
    <property type="molecule type" value="Genomic_DNA"/>
</dbReference>
<dbReference type="OrthoDB" id="9801773at2"/>
<evidence type="ECO:0008006" key="6">
    <source>
        <dbReference type="Google" id="ProtNLM"/>
    </source>
</evidence>
<evidence type="ECO:0000313" key="4">
    <source>
        <dbReference type="EMBL" id="TDO43396.1"/>
    </source>
</evidence>
<dbReference type="PANTHER" id="PTHR11092">
    <property type="entry name" value="SUGAR NUCLEOTIDE EPIMERASE RELATED"/>
    <property type="match status" value="1"/>
</dbReference>
<dbReference type="RefSeq" id="WP_133803816.1">
    <property type="nucleotide sequence ID" value="NZ_SNWQ01000018.1"/>
</dbReference>
<dbReference type="SUPFAM" id="SSF51735">
    <property type="entry name" value="NAD(P)-binding Rossmann-fold domains"/>
    <property type="match status" value="1"/>
</dbReference>
<dbReference type="Proteomes" id="UP000295388">
    <property type="component" value="Unassembled WGS sequence"/>
</dbReference>
<organism evidence="4 5">
    <name type="scientific">Kribbella caucasensis</name>
    <dbReference type="NCBI Taxonomy" id="2512215"/>
    <lineage>
        <taxon>Bacteria</taxon>
        <taxon>Bacillati</taxon>
        <taxon>Actinomycetota</taxon>
        <taxon>Actinomycetes</taxon>
        <taxon>Propionibacteriales</taxon>
        <taxon>Kribbellaceae</taxon>
        <taxon>Kribbella</taxon>
    </lineage>
</organism>